<dbReference type="InterPro" id="IPR012319">
    <property type="entry name" value="FPG_cat"/>
</dbReference>
<dbReference type="Proteomes" id="UP001556040">
    <property type="component" value="Unassembled WGS sequence"/>
</dbReference>
<organism evidence="19 20">
    <name type="scientific">Jeotgalibacillus marinus</name>
    <dbReference type="NCBI Taxonomy" id="86667"/>
    <lineage>
        <taxon>Bacteria</taxon>
        <taxon>Bacillati</taxon>
        <taxon>Bacillota</taxon>
        <taxon>Bacilli</taxon>
        <taxon>Bacillales</taxon>
        <taxon>Caryophanaceae</taxon>
        <taxon>Jeotgalibacillus</taxon>
    </lineage>
</organism>
<keyword evidence="8 19" id="KW-0378">Hydrolase</keyword>
<gene>
    <name evidence="19" type="primary">mutM</name>
    <name evidence="19" type="ORF">AB1471_02390</name>
</gene>
<dbReference type="Gene3D" id="3.20.190.10">
    <property type="entry name" value="MutM-like, N-terminal"/>
    <property type="match status" value="1"/>
</dbReference>
<name>A0ABV3PZY4_9BACL</name>
<dbReference type="PROSITE" id="PS01242">
    <property type="entry name" value="ZF_FPG_1"/>
    <property type="match status" value="1"/>
</dbReference>
<dbReference type="SUPFAM" id="SSF57716">
    <property type="entry name" value="Glucocorticoid receptor-like (DNA-binding domain)"/>
    <property type="match status" value="1"/>
</dbReference>
<comment type="similarity">
    <text evidence="3">Belongs to the FPG family.</text>
</comment>
<dbReference type="InterPro" id="IPR010979">
    <property type="entry name" value="Ribosomal_uS13-like_H2TH"/>
</dbReference>
<dbReference type="CDD" id="cd08966">
    <property type="entry name" value="EcFpg-like_N"/>
    <property type="match status" value="1"/>
</dbReference>
<keyword evidence="12 19" id="KW-0456">Lyase</keyword>
<evidence type="ECO:0000256" key="11">
    <source>
        <dbReference type="ARBA" id="ARBA00023204"/>
    </source>
</evidence>
<sequence>MPELPEVEHVKRGLEPYIIGEKIVAVIFSEKVHQSHSLGKQAILKGMSIEQFTLLIIDYTIKGIERRSKYLLFEIEKESESSFLLSHLGMTGAWFVIDSLDGITESKFRSHVHVIFEFESGRMLVYSDIRRFGELRFLNELTDHSPLNGIGPEPFDENAEERFLAGLNVPKFHRKPIKEVIMNHQVIAGCGNIYATEALFRCKVHPKRSVVRMSMKKKTELFHHIVDVLQEGIDAGGSSISDYRNVNGEAGGMQHRLRMYGRKTCPACGSIVKQAVIGGRNSHYCVKCQR</sequence>
<evidence type="ECO:0000256" key="2">
    <source>
        <dbReference type="ARBA" id="ARBA00001947"/>
    </source>
</evidence>
<keyword evidence="11" id="KW-0234">DNA repair</keyword>
<keyword evidence="5" id="KW-0479">Metal-binding</keyword>
<comment type="catalytic activity">
    <reaction evidence="1">
        <text>Hydrolysis of DNA containing ring-opened 7-methylguanine residues, releasing 2,6-diamino-4-hydroxy-5-(N-methyl)formamidopyrimidine.</text>
        <dbReference type="EC" id="3.2.2.23"/>
    </reaction>
</comment>
<evidence type="ECO:0000256" key="8">
    <source>
        <dbReference type="ARBA" id="ARBA00022801"/>
    </source>
</evidence>
<proteinExistence type="inferred from homology"/>
<evidence type="ECO:0000256" key="4">
    <source>
        <dbReference type="ARBA" id="ARBA00011245"/>
    </source>
</evidence>
<dbReference type="SUPFAM" id="SSF46946">
    <property type="entry name" value="S13-like H2TH domain"/>
    <property type="match status" value="1"/>
</dbReference>
<keyword evidence="9" id="KW-0862">Zinc</keyword>
<evidence type="ECO:0000256" key="1">
    <source>
        <dbReference type="ARBA" id="ARBA00001668"/>
    </source>
</evidence>
<feature type="domain" description="Formamidopyrimidine-DNA glycosylase catalytic" evidence="18">
    <location>
        <begin position="2"/>
        <end position="133"/>
    </location>
</feature>
<keyword evidence="14 19" id="KW-0326">Glycosidase</keyword>
<dbReference type="InterPro" id="IPR015886">
    <property type="entry name" value="H2TH_FPG"/>
</dbReference>
<evidence type="ECO:0000256" key="3">
    <source>
        <dbReference type="ARBA" id="ARBA00009409"/>
    </source>
</evidence>
<dbReference type="GO" id="GO:0008534">
    <property type="term" value="F:oxidized purine nucleobase lesion DNA N-glycosylase activity"/>
    <property type="evidence" value="ECO:0007669"/>
    <property type="project" value="UniProtKB-EC"/>
</dbReference>
<feature type="domain" description="FPG-type" evidence="17">
    <location>
        <begin position="258"/>
        <end position="290"/>
    </location>
</feature>
<dbReference type="PANTHER" id="PTHR22993:SF9">
    <property type="entry name" value="FORMAMIDOPYRIMIDINE-DNA GLYCOSYLASE"/>
    <property type="match status" value="1"/>
</dbReference>
<evidence type="ECO:0000256" key="6">
    <source>
        <dbReference type="ARBA" id="ARBA00022763"/>
    </source>
</evidence>
<dbReference type="EC" id="4.2.99.18" evidence="19"/>
<dbReference type="Pfam" id="PF01149">
    <property type="entry name" value="Fapy_DNA_glyco"/>
    <property type="match status" value="1"/>
</dbReference>
<protein>
    <submittedName>
        <fullName evidence="19">Bifunctional DNA-formamidopyrimidine glycosylase/DNA-(Apurinic or apyrimidinic site) lyase</fullName>
        <ecNumber evidence="19">3.2.2.23</ecNumber>
        <ecNumber evidence="19">4.2.99.18</ecNumber>
    </submittedName>
</protein>
<dbReference type="NCBIfam" id="TIGR00577">
    <property type="entry name" value="fpg"/>
    <property type="match status" value="1"/>
</dbReference>
<dbReference type="InterPro" id="IPR035937">
    <property type="entry name" value="FPG_N"/>
</dbReference>
<dbReference type="InterPro" id="IPR020629">
    <property type="entry name" value="FPG_Glyclase"/>
</dbReference>
<evidence type="ECO:0000256" key="5">
    <source>
        <dbReference type="ARBA" id="ARBA00022723"/>
    </source>
</evidence>
<dbReference type="Gene3D" id="1.10.8.50">
    <property type="match status" value="1"/>
</dbReference>
<dbReference type="RefSeq" id="WP_367777958.1">
    <property type="nucleotide sequence ID" value="NZ_JBFMIA010000001.1"/>
</dbReference>
<evidence type="ECO:0000256" key="15">
    <source>
        <dbReference type="ARBA" id="ARBA00044632"/>
    </source>
</evidence>
<comment type="catalytic activity">
    <reaction evidence="15">
        <text>2'-deoxyribonucleotide-(2'-deoxyribose 5'-phosphate)-2'-deoxyribonucleotide-DNA = a 3'-end 2'-deoxyribonucleotide-(2,3-dehydro-2,3-deoxyribose 5'-phosphate)-DNA + a 5'-end 5'-phospho-2'-deoxyribonucleoside-DNA + H(+)</text>
        <dbReference type="Rhea" id="RHEA:66592"/>
        <dbReference type="Rhea" id="RHEA-COMP:13180"/>
        <dbReference type="Rhea" id="RHEA-COMP:16897"/>
        <dbReference type="Rhea" id="RHEA-COMP:17067"/>
        <dbReference type="ChEBI" id="CHEBI:15378"/>
        <dbReference type="ChEBI" id="CHEBI:136412"/>
        <dbReference type="ChEBI" id="CHEBI:157695"/>
        <dbReference type="ChEBI" id="CHEBI:167181"/>
        <dbReference type="EC" id="4.2.99.18"/>
    </reaction>
</comment>
<dbReference type="PROSITE" id="PS51068">
    <property type="entry name" value="FPG_CAT"/>
    <property type="match status" value="1"/>
</dbReference>
<dbReference type="SMART" id="SM00898">
    <property type="entry name" value="Fapy_DNA_glyco"/>
    <property type="match status" value="1"/>
</dbReference>
<evidence type="ECO:0000256" key="13">
    <source>
        <dbReference type="ARBA" id="ARBA00023268"/>
    </source>
</evidence>
<dbReference type="InterPro" id="IPR015887">
    <property type="entry name" value="DNA_glyclase_Znf_dom_DNA_BS"/>
</dbReference>
<comment type="subunit">
    <text evidence="4">Monomer.</text>
</comment>
<keyword evidence="20" id="KW-1185">Reference proteome</keyword>
<evidence type="ECO:0000259" key="18">
    <source>
        <dbReference type="PROSITE" id="PS51068"/>
    </source>
</evidence>
<evidence type="ECO:0000256" key="12">
    <source>
        <dbReference type="ARBA" id="ARBA00023239"/>
    </source>
</evidence>
<dbReference type="SUPFAM" id="SSF81624">
    <property type="entry name" value="N-terminal domain of MutM-like DNA repair proteins"/>
    <property type="match status" value="1"/>
</dbReference>
<keyword evidence="6" id="KW-0227">DNA damage</keyword>
<evidence type="ECO:0000256" key="9">
    <source>
        <dbReference type="ARBA" id="ARBA00022833"/>
    </source>
</evidence>
<dbReference type="GO" id="GO:0140078">
    <property type="term" value="F:class I DNA-(apurinic or apyrimidinic site) endonuclease activity"/>
    <property type="evidence" value="ECO:0007669"/>
    <property type="project" value="UniProtKB-EC"/>
</dbReference>
<evidence type="ECO:0000313" key="20">
    <source>
        <dbReference type="Proteomes" id="UP001556040"/>
    </source>
</evidence>
<dbReference type="PANTHER" id="PTHR22993">
    <property type="entry name" value="FORMAMIDOPYRIMIDINE-DNA GLYCOSYLASE"/>
    <property type="match status" value="1"/>
</dbReference>
<comment type="cofactor">
    <cofactor evidence="2">
        <name>Zn(2+)</name>
        <dbReference type="ChEBI" id="CHEBI:29105"/>
    </cofactor>
</comment>
<dbReference type="EMBL" id="JBFMIA010000001">
    <property type="protein sequence ID" value="MEW9500645.1"/>
    <property type="molecule type" value="Genomic_DNA"/>
</dbReference>
<dbReference type="SMART" id="SM01232">
    <property type="entry name" value="H2TH"/>
    <property type="match status" value="1"/>
</dbReference>
<evidence type="ECO:0000256" key="10">
    <source>
        <dbReference type="ARBA" id="ARBA00023125"/>
    </source>
</evidence>
<dbReference type="InterPro" id="IPR000214">
    <property type="entry name" value="Znf_DNA_glyclase/AP_lyase"/>
</dbReference>
<dbReference type="PROSITE" id="PS51066">
    <property type="entry name" value="ZF_FPG_2"/>
    <property type="match status" value="1"/>
</dbReference>
<keyword evidence="10" id="KW-0238">DNA-binding</keyword>
<evidence type="ECO:0000313" key="19">
    <source>
        <dbReference type="EMBL" id="MEW9500645.1"/>
    </source>
</evidence>
<evidence type="ECO:0000259" key="17">
    <source>
        <dbReference type="PROSITE" id="PS51066"/>
    </source>
</evidence>
<keyword evidence="7 16" id="KW-0863">Zinc-finger</keyword>
<evidence type="ECO:0000256" key="14">
    <source>
        <dbReference type="ARBA" id="ARBA00023295"/>
    </source>
</evidence>
<evidence type="ECO:0000256" key="16">
    <source>
        <dbReference type="PROSITE-ProRule" id="PRU00391"/>
    </source>
</evidence>
<evidence type="ECO:0000256" key="7">
    <source>
        <dbReference type="ARBA" id="ARBA00022771"/>
    </source>
</evidence>
<keyword evidence="13" id="KW-0511">Multifunctional enzyme</keyword>
<dbReference type="Pfam" id="PF06831">
    <property type="entry name" value="H2TH"/>
    <property type="match status" value="1"/>
</dbReference>
<reference evidence="19 20" key="1">
    <citation type="journal article" date="1979" name="Int. J. Syst. Evol. Microbiol.">
        <title>Bacillus globisporus subsp. marinus subsp. nov.</title>
        <authorList>
            <person name="Liu H."/>
        </authorList>
    </citation>
    <scope>NUCLEOTIDE SEQUENCE [LARGE SCALE GENOMIC DNA]</scope>
    <source>
        <strain evidence="19 20">DSM 1297</strain>
    </source>
</reference>
<dbReference type="NCBIfam" id="NF002211">
    <property type="entry name" value="PRK01103.1"/>
    <property type="match status" value="1"/>
</dbReference>
<dbReference type="EC" id="3.2.2.23" evidence="19"/>
<comment type="caution">
    <text evidence="19">The sequence shown here is derived from an EMBL/GenBank/DDBJ whole genome shotgun (WGS) entry which is preliminary data.</text>
</comment>
<accession>A0ABV3PZY4</accession>